<name>A0A8W8L728_MAGGI</name>
<organism evidence="3 4">
    <name type="scientific">Magallana gigas</name>
    <name type="common">Pacific oyster</name>
    <name type="synonym">Crassostrea gigas</name>
    <dbReference type="NCBI Taxonomy" id="29159"/>
    <lineage>
        <taxon>Eukaryota</taxon>
        <taxon>Metazoa</taxon>
        <taxon>Spiralia</taxon>
        <taxon>Lophotrochozoa</taxon>
        <taxon>Mollusca</taxon>
        <taxon>Bivalvia</taxon>
        <taxon>Autobranchia</taxon>
        <taxon>Pteriomorphia</taxon>
        <taxon>Ostreida</taxon>
        <taxon>Ostreoidea</taxon>
        <taxon>Ostreidae</taxon>
        <taxon>Magallana</taxon>
    </lineage>
</organism>
<feature type="compositionally biased region" description="Polar residues" evidence="1">
    <location>
        <begin position="113"/>
        <end position="123"/>
    </location>
</feature>
<evidence type="ECO:0000256" key="1">
    <source>
        <dbReference type="SAM" id="MobiDB-lite"/>
    </source>
</evidence>
<feature type="domain" description="Vps8 RING finger" evidence="2">
    <location>
        <begin position="38"/>
        <end position="68"/>
    </location>
</feature>
<dbReference type="Pfam" id="PF23412">
    <property type="entry name" value="zf_RING_Vps8"/>
    <property type="match status" value="1"/>
</dbReference>
<feature type="region of interest" description="Disordered" evidence="1">
    <location>
        <begin position="81"/>
        <end position="137"/>
    </location>
</feature>
<dbReference type="Proteomes" id="UP000005408">
    <property type="component" value="Unassembled WGS sequence"/>
</dbReference>
<keyword evidence="4" id="KW-1185">Reference proteome</keyword>
<evidence type="ECO:0000259" key="2">
    <source>
        <dbReference type="Pfam" id="PF23412"/>
    </source>
</evidence>
<proteinExistence type="predicted"/>
<sequence>MENDIPISQEVAVPIQSSFSCSIMIWFINGKQNNQLLICGHSYHKGCLQSIGSVHVIDGEDSWVCFLCSHRKRGRYQSTIFHHSHSNRGQPKGKDMSLLSELSSSSAPKSHRGSSSIFNQENVQLKLAPPPAMESAP</sequence>
<dbReference type="AlphaFoldDB" id="A0A8W8L728"/>
<feature type="compositionally biased region" description="Low complexity" evidence="1">
    <location>
        <begin position="97"/>
        <end position="106"/>
    </location>
</feature>
<dbReference type="EnsemblMetazoa" id="G26206.2">
    <property type="protein sequence ID" value="G26206.2:cds"/>
    <property type="gene ID" value="G26206"/>
</dbReference>
<dbReference type="InterPro" id="IPR056939">
    <property type="entry name" value="Znf_RING_Vps8"/>
</dbReference>
<evidence type="ECO:0000313" key="3">
    <source>
        <dbReference type="EnsemblMetazoa" id="G26206.2:cds"/>
    </source>
</evidence>
<accession>A0A8W8L728</accession>
<protein>
    <recommendedName>
        <fullName evidence="2">Vps8 RING finger domain-containing protein</fullName>
    </recommendedName>
</protein>
<feature type="compositionally biased region" description="Pro residues" evidence="1">
    <location>
        <begin position="128"/>
        <end position="137"/>
    </location>
</feature>
<evidence type="ECO:0000313" key="4">
    <source>
        <dbReference type="Proteomes" id="UP000005408"/>
    </source>
</evidence>
<reference evidence="3" key="1">
    <citation type="submission" date="2022-08" db="UniProtKB">
        <authorList>
            <consortium name="EnsemblMetazoa"/>
        </authorList>
    </citation>
    <scope>IDENTIFICATION</scope>
    <source>
        <strain evidence="3">05x7-T-G4-1.051#20</strain>
    </source>
</reference>